<dbReference type="EMBL" id="FOPZ01000024">
    <property type="protein sequence ID" value="SFH74904.1"/>
    <property type="molecule type" value="Genomic_DNA"/>
</dbReference>
<dbReference type="AlphaFoldDB" id="A0A1I3CK08"/>
<reference evidence="2 3" key="1">
    <citation type="submission" date="2016-10" db="EMBL/GenBank/DDBJ databases">
        <authorList>
            <person name="Varghese N."/>
            <person name="Submissions S."/>
        </authorList>
    </citation>
    <scope>NUCLEOTIDE SEQUENCE [LARGE SCALE GENOMIC DNA]</scope>
    <source>
        <strain evidence="2 3">CGMCC 1.6377</strain>
    </source>
</reference>
<feature type="transmembrane region" description="Helical" evidence="1">
    <location>
        <begin position="51"/>
        <end position="71"/>
    </location>
</feature>
<feature type="transmembrane region" description="Helical" evidence="1">
    <location>
        <begin position="21"/>
        <end position="45"/>
    </location>
</feature>
<sequence>MSRSDRPRLTRNRRGEPVDPVPFLVSASLAFMLAFSIGPIYGLAYGVSLEASLAASGVAFAGIATVAYAQFVRSAPAVDAGPLPAEPRFERLLYAALALGVVLAGLTLPLL</sequence>
<accession>A0A1I3CK08</accession>
<gene>
    <name evidence="2" type="ORF">SAMN04488066_1241</name>
</gene>
<evidence type="ECO:0000256" key="1">
    <source>
        <dbReference type="SAM" id="Phobius"/>
    </source>
</evidence>
<keyword evidence="1" id="KW-1133">Transmembrane helix</keyword>
<keyword evidence="3" id="KW-1185">Reference proteome</keyword>
<organism evidence="2 3">
    <name type="scientific">Halorubrum aquaticum</name>
    <dbReference type="NCBI Taxonomy" id="387340"/>
    <lineage>
        <taxon>Archaea</taxon>
        <taxon>Methanobacteriati</taxon>
        <taxon>Methanobacteriota</taxon>
        <taxon>Stenosarchaea group</taxon>
        <taxon>Halobacteria</taxon>
        <taxon>Halobacteriales</taxon>
        <taxon>Haloferacaceae</taxon>
        <taxon>Halorubrum</taxon>
    </lineage>
</organism>
<proteinExistence type="predicted"/>
<dbReference type="Proteomes" id="UP000323537">
    <property type="component" value="Unassembled WGS sequence"/>
</dbReference>
<dbReference type="OrthoDB" id="187492at2157"/>
<evidence type="ECO:0000313" key="3">
    <source>
        <dbReference type="Proteomes" id="UP000323537"/>
    </source>
</evidence>
<keyword evidence="1" id="KW-0472">Membrane</keyword>
<keyword evidence="1" id="KW-0812">Transmembrane</keyword>
<protein>
    <submittedName>
        <fullName evidence="2">Uncharacterized protein</fullName>
    </submittedName>
</protein>
<feature type="transmembrane region" description="Helical" evidence="1">
    <location>
        <begin position="92"/>
        <end position="110"/>
    </location>
</feature>
<dbReference type="RefSeq" id="WP_149785529.1">
    <property type="nucleotide sequence ID" value="NZ_BAAADP010000003.1"/>
</dbReference>
<evidence type="ECO:0000313" key="2">
    <source>
        <dbReference type="EMBL" id="SFH74904.1"/>
    </source>
</evidence>
<name>A0A1I3CK08_9EURY</name>